<dbReference type="EMBL" id="NFIE01000004">
    <property type="protein sequence ID" value="OUN89374.1"/>
    <property type="molecule type" value="Genomic_DNA"/>
</dbReference>
<dbReference type="RefSeq" id="WP_094335057.1">
    <property type="nucleotide sequence ID" value="NZ_NFIE01000004.1"/>
</dbReference>
<comment type="caution">
    <text evidence="2">The sequence shown here is derived from an EMBL/GenBank/DDBJ whole genome shotgun (WGS) entry which is preliminary data.</text>
</comment>
<evidence type="ECO:0000313" key="3">
    <source>
        <dbReference type="Proteomes" id="UP000195781"/>
    </source>
</evidence>
<evidence type="ECO:0000313" key="2">
    <source>
        <dbReference type="EMBL" id="OUN89374.1"/>
    </source>
</evidence>
<keyword evidence="1" id="KW-0812">Transmembrane</keyword>
<sequence length="154" mass="16951">MDEVKDRRALIAIGAAVALIACFFIPYSHWDTDIVSGRLVSEGTIVDRGEDAIVVRLYTMTASDDMLETGTFLLLEGYIPDDAYIGQRVRIGYSSSDGLYANPDQVVQVSYYVDGNLLTGFILDKLIPFQSAQTDLQIADIQSDGSQLVYNVAR</sequence>
<dbReference type="OrthoDB" id="3196793at2"/>
<keyword evidence="3" id="KW-1185">Reference proteome</keyword>
<dbReference type="PROSITE" id="PS51257">
    <property type="entry name" value="PROKAR_LIPOPROTEIN"/>
    <property type="match status" value="1"/>
</dbReference>
<gene>
    <name evidence="2" type="ORF">B5G02_02535</name>
</gene>
<keyword evidence="1" id="KW-0472">Membrane</keyword>
<keyword evidence="1" id="KW-1133">Transmembrane helix</keyword>
<accession>A0A1Y3XV10</accession>
<proteinExistence type="predicted"/>
<name>A0A1Y3XV10_9ACTN</name>
<evidence type="ECO:0000256" key="1">
    <source>
        <dbReference type="SAM" id="Phobius"/>
    </source>
</evidence>
<feature type="transmembrane region" description="Helical" evidence="1">
    <location>
        <begin position="9"/>
        <end position="30"/>
    </location>
</feature>
<protein>
    <submittedName>
        <fullName evidence="2">Uncharacterized protein</fullName>
    </submittedName>
</protein>
<organism evidence="2 3">
    <name type="scientific">[Collinsella] massiliensis</name>
    <dbReference type="NCBI Taxonomy" id="1232426"/>
    <lineage>
        <taxon>Bacteria</taxon>
        <taxon>Bacillati</taxon>
        <taxon>Actinomycetota</taxon>
        <taxon>Coriobacteriia</taxon>
        <taxon>Coriobacteriales</taxon>
        <taxon>Coriobacteriaceae</taxon>
        <taxon>Enorma</taxon>
    </lineage>
</organism>
<reference evidence="3" key="1">
    <citation type="submission" date="2017-04" db="EMBL/GenBank/DDBJ databases">
        <title>Function of individual gut microbiota members based on whole genome sequencing of pure cultures obtained from chicken caecum.</title>
        <authorList>
            <person name="Medvecky M."/>
            <person name="Cejkova D."/>
            <person name="Polansky O."/>
            <person name="Karasova D."/>
            <person name="Kubasova T."/>
            <person name="Cizek A."/>
            <person name="Rychlik I."/>
        </authorList>
    </citation>
    <scope>NUCLEOTIDE SEQUENCE [LARGE SCALE GENOMIC DNA]</scope>
    <source>
        <strain evidence="3">An5</strain>
    </source>
</reference>
<dbReference type="AlphaFoldDB" id="A0A1Y3XV10"/>
<dbReference type="Proteomes" id="UP000195781">
    <property type="component" value="Unassembled WGS sequence"/>
</dbReference>